<accession>S0DF14</accession>
<keyword evidence="2" id="KW-0496">Mitochondrion</keyword>
<reference evidence="2" key="1">
    <citation type="journal article" date="2013" name="Genome Biol. Evol.">
        <title>Deep Sequencing of Mixed Total DNA without Barcodes Allows Efficient Assembly of Highly Plastic Ascidian Mitochondrial Genomes.</title>
        <authorList>
            <person name="Rubinstein N."/>
            <person name="Feldstein T."/>
            <person name="Shenkar N."/>
            <person name="Botero Castro F."/>
            <person name="Griggio F."/>
            <person name="Mastrototaro F."/>
            <person name="Delsuc F."/>
            <person name="Douzery E.J.P."/>
            <person name="Gissi C."/>
            <person name="Huchon D."/>
        </authorList>
    </citation>
    <scope>NUCLEOTIDE SEQUENCE</scope>
    <source>
        <tissue evidence="2">Gonad</tissue>
    </source>
</reference>
<dbReference type="GeneID" id="16045032"/>
<dbReference type="EMBL" id="HF548557">
    <property type="protein sequence ID" value="CCO25760.1"/>
    <property type="molecule type" value="Genomic_DNA"/>
</dbReference>
<evidence type="ECO:0000256" key="1">
    <source>
        <dbReference type="SAM" id="Phobius"/>
    </source>
</evidence>
<proteinExistence type="predicted"/>
<dbReference type="CTD" id="4509"/>
<keyword evidence="1" id="KW-0812">Transmembrane</keyword>
<sequence length="33" mass="4109">MPQLNLSSFFLFFVVFFFYYMWNLFFLSNDLIG</sequence>
<dbReference type="AlphaFoldDB" id="S0DF14"/>
<keyword evidence="1" id="KW-1133">Transmembrane helix</keyword>
<gene>
    <name evidence="2" type="primary">atp8</name>
</gene>
<organism evidence="2">
    <name type="scientific">Pyura gangelion</name>
    <name type="common">Ascidian</name>
    <name type="synonym">Cynthia gangelion</name>
    <dbReference type="NCBI Taxonomy" id="569434"/>
    <lineage>
        <taxon>Eukaryota</taxon>
        <taxon>Metazoa</taxon>
        <taxon>Chordata</taxon>
        <taxon>Tunicata</taxon>
        <taxon>Ascidiacea</taxon>
        <taxon>Stolidobranchia</taxon>
        <taxon>Pyuridae</taxon>
        <taxon>Pyura</taxon>
    </lineage>
</organism>
<keyword evidence="1" id="KW-0472">Membrane</keyword>
<feature type="transmembrane region" description="Helical" evidence="1">
    <location>
        <begin position="6"/>
        <end position="27"/>
    </location>
</feature>
<name>S0DF14_PYUGA</name>
<geneLocation type="mitochondrion" evidence="2"/>
<evidence type="ECO:0000313" key="2">
    <source>
        <dbReference type="EMBL" id="CCO25760.1"/>
    </source>
</evidence>
<dbReference type="RefSeq" id="YP_008082981.1">
    <property type="nucleotide sequence ID" value="NC_021465.1"/>
</dbReference>
<protein>
    <submittedName>
        <fullName evidence="2">ATPase subunit 8</fullName>
    </submittedName>
</protein>